<dbReference type="InterPro" id="IPR002018">
    <property type="entry name" value="CarbesteraseB"/>
</dbReference>
<sequence length="645" mass="74445">MGCSIGKNICECKEKEYCKYHSPTIKTSYGNISGFKYKINNEYTTNVFLGIPFAKPPVGNLRFKKPESPEKWDGLLEAFTYKSKSIQKKDIFTDFLVRVPISEDCLYLNIVTPNLSNTCFKKYPVMVFIHGGAYYSNSASRYHYSKCASYLVKHDVIFVTIQYRLGYLGYFYTGDESCETNLGLWDQYFALKWIHENIEAFNGDCNNITLIGQSAGASSADLLSLSPYSKNLFNKCVLFGGNANALWAIADKNKLINICRQKAIELGFKKGQTDKWTIEDNYEMMKFLKTLPGHMFVLSKPLCIKNELIYENCIEFGPIIDGEILPKPPHELRLEVEPKSTILGICQYEGLILVAMTKIDNPHILFKKLIEGQKKTYEKSGFIANEDDVSKLLGYDKNEKDKVKCMENIVKMFSFLGLELPTLEYLLYRHKNYVRLNQKSTISSSVQSGKKNFESSNFPLYLFRFDHYNPKNFVGIKKFFPFIGATHCTELNYFIGVNHLIVPFCKSYEDNMVKEYFTRAITNFAKFGDPNEINNTNSSNVIWNPVDLSQKEDKIENLKFCFMKIKPELEMEESFGNEKLIILTKFYMKLKENKINIEKLMRKSLTNSDIKELIKDVDKKSANKFKLNTNSYFQSIIRKINKSSK</sequence>
<dbReference type="Pfam" id="PF00135">
    <property type="entry name" value="COesterase"/>
    <property type="match status" value="1"/>
</dbReference>
<dbReference type="InterPro" id="IPR019819">
    <property type="entry name" value="Carboxylesterase_B_CS"/>
</dbReference>
<organism evidence="3">
    <name type="scientific">Strongyloides stercoralis</name>
    <name type="common">Threadworm</name>
    <dbReference type="NCBI Taxonomy" id="6248"/>
    <lineage>
        <taxon>Eukaryota</taxon>
        <taxon>Metazoa</taxon>
        <taxon>Ecdysozoa</taxon>
        <taxon>Nematoda</taxon>
        <taxon>Chromadorea</taxon>
        <taxon>Rhabditida</taxon>
        <taxon>Tylenchina</taxon>
        <taxon>Panagrolaimomorpha</taxon>
        <taxon>Strongyloidoidea</taxon>
        <taxon>Strongyloididae</taxon>
        <taxon>Strongyloides</taxon>
    </lineage>
</organism>
<dbReference type="WBParaSite" id="TCONS_00002571.p1">
    <property type="protein sequence ID" value="TCONS_00002571.p1"/>
    <property type="gene ID" value="XLOC_002409"/>
</dbReference>
<evidence type="ECO:0000313" key="2">
    <source>
        <dbReference type="Proteomes" id="UP000035681"/>
    </source>
</evidence>
<accession>A0A0K0ETI3</accession>
<dbReference type="Proteomes" id="UP000035681">
    <property type="component" value="Unplaced"/>
</dbReference>
<evidence type="ECO:0000313" key="3">
    <source>
        <dbReference type="WBParaSite" id="SSTP_0001275900.1"/>
    </source>
</evidence>
<dbReference type="InterPro" id="IPR029058">
    <property type="entry name" value="AB_hydrolase_fold"/>
</dbReference>
<dbReference type="STRING" id="6248.A0A0K0ETI3"/>
<dbReference type="PANTHER" id="PTHR44590">
    <property type="entry name" value="CARBOXYLIC ESTER HYDROLASE-RELATED"/>
    <property type="match status" value="1"/>
</dbReference>
<keyword evidence="2" id="KW-1185">Reference proteome</keyword>
<reference evidence="3" key="1">
    <citation type="submission" date="2015-08" db="UniProtKB">
        <authorList>
            <consortium name="WormBaseParasite"/>
        </authorList>
    </citation>
    <scope>IDENTIFICATION</scope>
</reference>
<feature type="domain" description="Carboxylesterase type B" evidence="1">
    <location>
        <begin position="22"/>
        <end position="555"/>
    </location>
</feature>
<name>A0A0K0ETI3_STRER</name>
<dbReference type="PROSITE" id="PS00941">
    <property type="entry name" value="CARBOXYLESTERASE_B_2"/>
    <property type="match status" value="1"/>
</dbReference>
<dbReference type="SUPFAM" id="SSF53474">
    <property type="entry name" value="alpha/beta-Hydrolases"/>
    <property type="match status" value="1"/>
</dbReference>
<dbReference type="WBParaSite" id="SSTP_0001275900.1">
    <property type="protein sequence ID" value="SSTP_0001275900.1"/>
    <property type="gene ID" value="SSTP_0001275900"/>
</dbReference>
<proteinExistence type="predicted"/>
<protein>
    <submittedName>
        <fullName evidence="3 4">COesterase domain-containing protein</fullName>
    </submittedName>
</protein>
<evidence type="ECO:0000313" key="4">
    <source>
        <dbReference type="WBParaSite" id="TCONS_00002571.p1"/>
    </source>
</evidence>
<dbReference type="PANTHER" id="PTHR44590:SF3">
    <property type="entry name" value="CARBOXYLESTERASE TYPE B DOMAIN-CONTAINING PROTEIN"/>
    <property type="match status" value="1"/>
</dbReference>
<dbReference type="Gene3D" id="3.40.50.1820">
    <property type="entry name" value="alpha/beta hydrolase"/>
    <property type="match status" value="1"/>
</dbReference>
<dbReference type="ESTHER" id="strer-a0a0k0eti3">
    <property type="family name" value="Carb_B_Nematoda"/>
</dbReference>
<dbReference type="AlphaFoldDB" id="A0A0K0ETI3"/>
<evidence type="ECO:0000259" key="1">
    <source>
        <dbReference type="Pfam" id="PF00135"/>
    </source>
</evidence>